<evidence type="ECO:0000259" key="1">
    <source>
        <dbReference type="Pfam" id="PF00149"/>
    </source>
</evidence>
<accession>A0A0C9W5G2</accession>
<gene>
    <name evidence="2" type="ORF">HYDPIDRAFT_44769</name>
</gene>
<dbReference type="InterPro" id="IPR004843">
    <property type="entry name" value="Calcineurin-like_PHP"/>
</dbReference>
<dbReference type="GO" id="GO:0016787">
    <property type="term" value="F:hydrolase activity"/>
    <property type="evidence" value="ECO:0007669"/>
    <property type="project" value="InterPro"/>
</dbReference>
<dbReference type="Pfam" id="PF00149">
    <property type="entry name" value="Metallophos"/>
    <property type="match status" value="1"/>
</dbReference>
<evidence type="ECO:0000313" key="2">
    <source>
        <dbReference type="EMBL" id="KIJ57806.1"/>
    </source>
</evidence>
<organism evidence="2 3">
    <name type="scientific">Hydnomerulius pinastri MD-312</name>
    <dbReference type="NCBI Taxonomy" id="994086"/>
    <lineage>
        <taxon>Eukaryota</taxon>
        <taxon>Fungi</taxon>
        <taxon>Dikarya</taxon>
        <taxon>Basidiomycota</taxon>
        <taxon>Agaricomycotina</taxon>
        <taxon>Agaricomycetes</taxon>
        <taxon>Agaricomycetidae</taxon>
        <taxon>Boletales</taxon>
        <taxon>Boletales incertae sedis</taxon>
        <taxon>Leucogyrophana</taxon>
    </lineage>
</organism>
<feature type="domain" description="Calcineurin-like phosphoesterase" evidence="1">
    <location>
        <begin position="129"/>
        <end position="317"/>
    </location>
</feature>
<sequence>MPITLDNQLSFELPLKYPDTYRVTSTPEAPGPAVTIEITASNYPTFSFKVEENNPNDMPMQTETYDKGKGMAVLAEMPELECLVLRLSSTVTVGHQLPGITSRLPLFFSLPSEFIHPSPILVPAKEKVRVVCISDTHNTHHSQPPLPDGDILIHSGDLTQSGTLCELCNALDWLNSQPHELKIIVAGNHDSSLADPKTREHVISTYPALTYLENSSIELTVRRRTLRVYGSPYTPKHGSWSFQFPRVSPATYSPNAHQRAECKSTKVWSSIPQLADIVITHGPPFSHLDLGRTGCYSLLYALWRVRPRLHVFGHIHAARGVEYLKWDQVQRAYEEVCAGRAGLGGLVRLVWWAVAGKVGAWLCAGDKEDRGGLQTILVNAAAVGGMKDDQKRGAIAVEI</sequence>
<dbReference type="SUPFAM" id="SSF56300">
    <property type="entry name" value="Metallo-dependent phosphatases"/>
    <property type="match status" value="1"/>
</dbReference>
<dbReference type="OrthoDB" id="2692219at2759"/>
<dbReference type="InterPro" id="IPR051693">
    <property type="entry name" value="UPF0046_metallophosphoest"/>
</dbReference>
<dbReference type="PANTHER" id="PTHR12905:SF28">
    <property type="entry name" value="RHAMNOGALACTURONATE LYASE C-RELATED"/>
    <property type="match status" value="1"/>
</dbReference>
<evidence type="ECO:0000313" key="3">
    <source>
        <dbReference type="Proteomes" id="UP000053820"/>
    </source>
</evidence>
<name>A0A0C9W5G2_9AGAM</name>
<protein>
    <recommendedName>
        <fullName evidence="1">Calcineurin-like phosphoesterase domain-containing protein</fullName>
    </recommendedName>
</protein>
<dbReference type="HOGENOM" id="CLU_041441_3_0_1"/>
<reference evidence="2 3" key="1">
    <citation type="submission" date="2014-04" db="EMBL/GenBank/DDBJ databases">
        <title>Evolutionary Origins and Diversification of the Mycorrhizal Mutualists.</title>
        <authorList>
            <consortium name="DOE Joint Genome Institute"/>
            <consortium name="Mycorrhizal Genomics Consortium"/>
            <person name="Kohler A."/>
            <person name="Kuo A."/>
            <person name="Nagy L.G."/>
            <person name="Floudas D."/>
            <person name="Copeland A."/>
            <person name="Barry K.W."/>
            <person name="Cichocki N."/>
            <person name="Veneault-Fourrey C."/>
            <person name="LaButti K."/>
            <person name="Lindquist E.A."/>
            <person name="Lipzen A."/>
            <person name="Lundell T."/>
            <person name="Morin E."/>
            <person name="Murat C."/>
            <person name="Riley R."/>
            <person name="Ohm R."/>
            <person name="Sun H."/>
            <person name="Tunlid A."/>
            <person name="Henrissat B."/>
            <person name="Grigoriev I.V."/>
            <person name="Hibbett D.S."/>
            <person name="Martin F."/>
        </authorList>
    </citation>
    <scope>NUCLEOTIDE SEQUENCE [LARGE SCALE GENOMIC DNA]</scope>
    <source>
        <strain evidence="2 3">MD-312</strain>
    </source>
</reference>
<dbReference type="CDD" id="cd07379">
    <property type="entry name" value="MPP_239FB"/>
    <property type="match status" value="1"/>
</dbReference>
<dbReference type="AlphaFoldDB" id="A0A0C9W5G2"/>
<proteinExistence type="predicted"/>
<dbReference type="Proteomes" id="UP000053820">
    <property type="component" value="Unassembled WGS sequence"/>
</dbReference>
<dbReference type="InterPro" id="IPR029052">
    <property type="entry name" value="Metallo-depent_PP-like"/>
</dbReference>
<dbReference type="PANTHER" id="PTHR12905">
    <property type="entry name" value="METALLOPHOSPHOESTERASE"/>
    <property type="match status" value="1"/>
</dbReference>
<keyword evidence="3" id="KW-1185">Reference proteome</keyword>
<dbReference type="Gene3D" id="3.60.21.10">
    <property type="match status" value="1"/>
</dbReference>
<dbReference type="EMBL" id="KN840105">
    <property type="protein sequence ID" value="KIJ57806.1"/>
    <property type="molecule type" value="Genomic_DNA"/>
</dbReference>